<keyword evidence="3" id="KW-0479">Metal-binding</keyword>
<dbReference type="SUPFAM" id="SSF57850">
    <property type="entry name" value="RING/U-box"/>
    <property type="match status" value="1"/>
</dbReference>
<dbReference type="PANTHER" id="PTHR15710">
    <property type="entry name" value="E3 UBIQUITIN-PROTEIN LIGASE PRAJA"/>
    <property type="match status" value="1"/>
</dbReference>
<dbReference type="GO" id="GO:0061630">
    <property type="term" value="F:ubiquitin protein ligase activity"/>
    <property type="evidence" value="ECO:0007669"/>
    <property type="project" value="UniProtKB-EC"/>
</dbReference>
<dbReference type="GO" id="GO:0016567">
    <property type="term" value="P:protein ubiquitination"/>
    <property type="evidence" value="ECO:0007669"/>
    <property type="project" value="TreeGrafter"/>
</dbReference>
<dbReference type="AlphaFoldDB" id="R0G7C9"/>
<dbReference type="EC" id="2.3.2.27" evidence="2"/>
<accession>R0G7C9</accession>
<dbReference type="PROSITE" id="PS50089">
    <property type="entry name" value="ZF_RING_2"/>
    <property type="match status" value="1"/>
</dbReference>
<dbReference type="EMBL" id="KB870807">
    <property type="protein sequence ID" value="EOA31386.1"/>
    <property type="molecule type" value="Genomic_DNA"/>
</dbReference>
<dbReference type="OrthoDB" id="1082805at2759"/>
<dbReference type="GO" id="GO:0008270">
    <property type="term" value="F:zinc ion binding"/>
    <property type="evidence" value="ECO:0007669"/>
    <property type="project" value="UniProtKB-KW"/>
</dbReference>
<keyword evidence="4 6" id="KW-0863">Zinc-finger</keyword>
<dbReference type="Proteomes" id="UP000029121">
    <property type="component" value="Unassembled WGS sequence"/>
</dbReference>
<dbReference type="PANTHER" id="PTHR15710:SF184">
    <property type="entry name" value="RING_U-BOX SUPERFAMILY PROTEIN"/>
    <property type="match status" value="1"/>
</dbReference>
<dbReference type="eggNOG" id="KOG0800">
    <property type="taxonomic scope" value="Eukaryota"/>
</dbReference>
<dbReference type="KEGG" id="crb:17891774"/>
<dbReference type="Pfam" id="PF13639">
    <property type="entry name" value="zf-RING_2"/>
    <property type="match status" value="1"/>
</dbReference>
<sequence>MVFYATEAEPDSLISVETIYNKDVVDLGQNQNLMLDFQVDYTLAPDVDSDGDEDLTNLETRTLHQIQRYDKDWLIGGDEDQIQAIVYHILDLIEVPCYTSIVRTLTDEIVGLKELDAISPLRNVERIKVTMDVIVWTFPGEGGGDMDVRLAVAPASDEAVETHLETVIVGSDYEGYCVICMDKIRVGTSDVEAALMPCQHVFHRMCVEEWLRNSGVCPVCRAMLPS</sequence>
<evidence type="ECO:0000256" key="3">
    <source>
        <dbReference type="ARBA" id="ARBA00022723"/>
    </source>
</evidence>
<dbReference type="SMART" id="SM00184">
    <property type="entry name" value="RING"/>
    <property type="match status" value="1"/>
</dbReference>
<dbReference type="InterPro" id="IPR001841">
    <property type="entry name" value="Znf_RING"/>
</dbReference>
<proteinExistence type="predicted"/>
<organism evidence="8 9">
    <name type="scientific">Capsella rubella</name>
    <dbReference type="NCBI Taxonomy" id="81985"/>
    <lineage>
        <taxon>Eukaryota</taxon>
        <taxon>Viridiplantae</taxon>
        <taxon>Streptophyta</taxon>
        <taxon>Embryophyta</taxon>
        <taxon>Tracheophyta</taxon>
        <taxon>Spermatophyta</taxon>
        <taxon>Magnoliopsida</taxon>
        <taxon>eudicotyledons</taxon>
        <taxon>Gunneridae</taxon>
        <taxon>Pentapetalae</taxon>
        <taxon>rosids</taxon>
        <taxon>malvids</taxon>
        <taxon>Brassicales</taxon>
        <taxon>Brassicaceae</taxon>
        <taxon>Camelineae</taxon>
        <taxon>Capsella</taxon>
    </lineage>
</organism>
<protein>
    <recommendedName>
        <fullName evidence="2">RING-type E3 ubiquitin transferase</fullName>
        <ecNumber evidence="2">2.3.2.27</ecNumber>
    </recommendedName>
</protein>
<dbReference type="GO" id="GO:0005737">
    <property type="term" value="C:cytoplasm"/>
    <property type="evidence" value="ECO:0007669"/>
    <property type="project" value="TreeGrafter"/>
</dbReference>
<comment type="catalytic activity">
    <reaction evidence="1">
        <text>S-ubiquitinyl-[E2 ubiquitin-conjugating enzyme]-L-cysteine + [acceptor protein]-L-lysine = [E2 ubiquitin-conjugating enzyme]-L-cysteine + N(6)-ubiquitinyl-[acceptor protein]-L-lysine.</text>
        <dbReference type="EC" id="2.3.2.27"/>
    </reaction>
</comment>
<gene>
    <name evidence="8" type="ORF">CARUB_v10014562mg</name>
</gene>
<reference evidence="9" key="1">
    <citation type="journal article" date="2013" name="Nat. Genet.">
        <title>The Capsella rubella genome and the genomic consequences of rapid mating system evolution.</title>
        <authorList>
            <person name="Slotte T."/>
            <person name="Hazzouri K.M."/>
            <person name="Agren J.A."/>
            <person name="Koenig D."/>
            <person name="Maumus F."/>
            <person name="Guo Y.L."/>
            <person name="Steige K."/>
            <person name="Platts A.E."/>
            <person name="Escobar J.S."/>
            <person name="Newman L.K."/>
            <person name="Wang W."/>
            <person name="Mandakova T."/>
            <person name="Vello E."/>
            <person name="Smith L.M."/>
            <person name="Henz S.R."/>
            <person name="Steffen J."/>
            <person name="Takuno S."/>
            <person name="Brandvain Y."/>
            <person name="Coop G."/>
            <person name="Andolfatto P."/>
            <person name="Hu T.T."/>
            <person name="Blanchette M."/>
            <person name="Clark R.M."/>
            <person name="Quesneville H."/>
            <person name="Nordborg M."/>
            <person name="Gaut B.S."/>
            <person name="Lysak M.A."/>
            <person name="Jenkins J."/>
            <person name="Grimwood J."/>
            <person name="Chapman J."/>
            <person name="Prochnik S."/>
            <person name="Shu S."/>
            <person name="Rokhsar D."/>
            <person name="Schmutz J."/>
            <person name="Weigel D."/>
            <person name="Wright S.I."/>
        </authorList>
    </citation>
    <scope>NUCLEOTIDE SEQUENCE [LARGE SCALE GENOMIC DNA]</scope>
    <source>
        <strain evidence="9">cv. Monte Gargano</strain>
    </source>
</reference>
<keyword evidence="5" id="KW-0862">Zinc</keyword>
<feature type="domain" description="RING-type" evidence="7">
    <location>
        <begin position="177"/>
        <end position="221"/>
    </location>
</feature>
<dbReference type="Gene3D" id="3.30.40.10">
    <property type="entry name" value="Zinc/RING finger domain, C3HC4 (zinc finger)"/>
    <property type="match status" value="1"/>
</dbReference>
<evidence type="ECO:0000256" key="1">
    <source>
        <dbReference type="ARBA" id="ARBA00000900"/>
    </source>
</evidence>
<evidence type="ECO:0000256" key="2">
    <source>
        <dbReference type="ARBA" id="ARBA00012483"/>
    </source>
</evidence>
<evidence type="ECO:0000313" key="9">
    <source>
        <dbReference type="Proteomes" id="UP000029121"/>
    </source>
</evidence>
<evidence type="ECO:0000256" key="6">
    <source>
        <dbReference type="PROSITE-ProRule" id="PRU00175"/>
    </source>
</evidence>
<name>R0G7C9_9BRAS</name>
<evidence type="ECO:0000313" key="8">
    <source>
        <dbReference type="EMBL" id="EOA31386.1"/>
    </source>
</evidence>
<keyword evidence="9" id="KW-1185">Reference proteome</keyword>
<evidence type="ECO:0000256" key="5">
    <source>
        <dbReference type="ARBA" id="ARBA00022833"/>
    </source>
</evidence>
<evidence type="ECO:0000256" key="4">
    <source>
        <dbReference type="ARBA" id="ARBA00022771"/>
    </source>
</evidence>
<dbReference type="InterPro" id="IPR013083">
    <property type="entry name" value="Znf_RING/FYVE/PHD"/>
</dbReference>
<evidence type="ECO:0000259" key="7">
    <source>
        <dbReference type="PROSITE" id="PS50089"/>
    </source>
</evidence>